<dbReference type="Gene3D" id="3.40.50.720">
    <property type="entry name" value="NAD(P)-binding Rossmann-like Domain"/>
    <property type="match status" value="1"/>
</dbReference>
<evidence type="ECO:0000256" key="3">
    <source>
        <dbReference type="ARBA" id="ARBA00022679"/>
    </source>
</evidence>
<dbReference type="PANTHER" id="PTHR43775:SF20">
    <property type="entry name" value="HYBRID PKS-NRPS SYNTHETASE APDA"/>
    <property type="match status" value="1"/>
</dbReference>
<dbReference type="Pfam" id="PF13489">
    <property type="entry name" value="Methyltransf_23"/>
    <property type="match status" value="1"/>
</dbReference>
<organism evidence="6 7">
    <name type="scientific">Sporormia fimetaria CBS 119925</name>
    <dbReference type="NCBI Taxonomy" id="1340428"/>
    <lineage>
        <taxon>Eukaryota</taxon>
        <taxon>Fungi</taxon>
        <taxon>Dikarya</taxon>
        <taxon>Ascomycota</taxon>
        <taxon>Pezizomycotina</taxon>
        <taxon>Dothideomycetes</taxon>
        <taxon>Pleosporomycetidae</taxon>
        <taxon>Pleosporales</taxon>
        <taxon>Sporormiaceae</taxon>
        <taxon>Sporormia</taxon>
    </lineage>
</organism>
<keyword evidence="1" id="KW-0596">Phosphopantetheine</keyword>
<feature type="region of interest" description="Disordered" evidence="4">
    <location>
        <begin position="856"/>
        <end position="955"/>
    </location>
</feature>
<dbReference type="SUPFAM" id="SSF51735">
    <property type="entry name" value="NAD(P)-binding Rossmann-fold domains"/>
    <property type="match status" value="1"/>
</dbReference>
<keyword evidence="2" id="KW-0597">Phosphoprotein</keyword>
<dbReference type="SMART" id="SM00822">
    <property type="entry name" value="PKS_KR"/>
    <property type="match status" value="1"/>
</dbReference>
<dbReference type="AlphaFoldDB" id="A0A6A6VB44"/>
<dbReference type="InterPro" id="IPR036291">
    <property type="entry name" value="NAD(P)-bd_dom_sf"/>
</dbReference>
<evidence type="ECO:0000256" key="4">
    <source>
        <dbReference type="SAM" id="MobiDB-lite"/>
    </source>
</evidence>
<dbReference type="GO" id="GO:0004312">
    <property type="term" value="F:fatty acid synthase activity"/>
    <property type="evidence" value="ECO:0007669"/>
    <property type="project" value="TreeGrafter"/>
</dbReference>
<keyword evidence="3" id="KW-0808">Transferase</keyword>
<evidence type="ECO:0000313" key="7">
    <source>
        <dbReference type="Proteomes" id="UP000799440"/>
    </source>
</evidence>
<dbReference type="Gene3D" id="3.40.50.150">
    <property type="entry name" value="Vaccinia Virus protein VP39"/>
    <property type="match status" value="1"/>
</dbReference>
<dbReference type="CDD" id="cd05274">
    <property type="entry name" value="KR_FAS_SDR_x"/>
    <property type="match status" value="1"/>
</dbReference>
<dbReference type="EMBL" id="MU006571">
    <property type="protein sequence ID" value="KAF2747788.1"/>
    <property type="molecule type" value="Genomic_DNA"/>
</dbReference>
<dbReference type="Pfam" id="PF08659">
    <property type="entry name" value="KR"/>
    <property type="match status" value="1"/>
</dbReference>
<dbReference type="InterPro" id="IPR057326">
    <property type="entry name" value="KR_dom"/>
</dbReference>
<proteinExistence type="predicted"/>
<dbReference type="PANTHER" id="PTHR43775">
    <property type="entry name" value="FATTY ACID SYNTHASE"/>
    <property type="match status" value="1"/>
</dbReference>
<feature type="domain" description="Ketoreductase" evidence="5">
    <location>
        <begin position="588"/>
        <end position="770"/>
    </location>
</feature>
<evidence type="ECO:0000313" key="6">
    <source>
        <dbReference type="EMBL" id="KAF2747788.1"/>
    </source>
</evidence>
<dbReference type="InterPro" id="IPR013968">
    <property type="entry name" value="PKS_KR"/>
</dbReference>
<dbReference type="SUPFAM" id="SSF53335">
    <property type="entry name" value="S-adenosyl-L-methionine-dependent methyltransferases"/>
    <property type="match status" value="1"/>
</dbReference>
<sequence>MSFSVLDLEQEVESQGFAEPCFEVVVASNVLHALTDPIAALNRIRKLVRPGGYFACIELPTNGRIHTTVMLGGLPGWWMSNNNARTGSPAVSEQQWDKMLRETEFSGIDVITPAADDFEQSSRVFLTQAVDDHVMALRKPLHYAMPRNHDGVLVIGADASLLRPILAGLSSRFESIDHMASLSDITEDVSIPRKLFGEATVVLWVTHGCKAAKSSQAACLQMMIGLGRAVQAEFQDLRLRFVDLDNLDLTAARLVVRELLRWYELVLGDTAGSSQDVALWASDTELAFEHDVLFSPSVRHSESMNDRYNSQQRRITRLVEPSGSPVELCYISEGQFELRDTRMASSGLAIVYRVQVKMVYSTLQAINVRRLGFCFIGLGVDANGMHSIVVSNSLESIHQPETCAIYQSTPTSRLTFHDVWFISAEIIADRIVCSSPYPGKVLALASDRQLMDFKIRQTIPRGIAVFVNLSSSPKDAALGKRILSILEQVPTACLSMRDFVRPQPSVWEHVPSCPDAHLIPLIEQYIQEREDQKNTFEEDGGTIKVLSPDGATQSSHEDPLVLLDWTLHDHLQVKVEPAISRVQSSSSKTYIVVGSSDLAQSLCEWMINSGARYIVLASRDPSGAASWAQDMLVYGAHIELKSVDVTDAQSVRKMLTSLRTQLDTRGLKAPPIAGLVHLGMILRDTSFASMEFEDLQIVTDVKAKGSMNLHQALTEDLDFFIMTSSLAYTSGNAGQANYNAANAFMTGLARYRRNMGLPASVVQLGLVAGVGYITRTSGDNSHRPLKYYEDRGVYPISERDIQHIFAEAVLASPVESGRDPEIITGIRPFIPSANGNGKYRWDKKPMFAHLITDASSVSNPTRHREVSVQEKLTAEPTASKQESAEQSIWSGVVTGTDDGKSGSTGDSSILNCGEDQAQQAQNRRRMASEETVAALDDTGLSRGSSPSTVRGKHLD</sequence>
<evidence type="ECO:0000259" key="5">
    <source>
        <dbReference type="SMART" id="SM00822"/>
    </source>
</evidence>
<dbReference type="InterPro" id="IPR050091">
    <property type="entry name" value="PKS_NRPS_Biosynth_Enz"/>
</dbReference>
<protein>
    <submittedName>
        <fullName evidence="6">KR-domain-containing protein</fullName>
    </submittedName>
</protein>
<name>A0A6A6VB44_9PLEO</name>
<dbReference type="GO" id="GO:0044550">
    <property type="term" value="P:secondary metabolite biosynthetic process"/>
    <property type="evidence" value="ECO:0007669"/>
    <property type="project" value="TreeGrafter"/>
</dbReference>
<keyword evidence="7" id="KW-1185">Reference proteome</keyword>
<reference evidence="6" key="1">
    <citation type="journal article" date="2020" name="Stud. Mycol.">
        <title>101 Dothideomycetes genomes: a test case for predicting lifestyles and emergence of pathogens.</title>
        <authorList>
            <person name="Haridas S."/>
            <person name="Albert R."/>
            <person name="Binder M."/>
            <person name="Bloem J."/>
            <person name="Labutti K."/>
            <person name="Salamov A."/>
            <person name="Andreopoulos B."/>
            <person name="Baker S."/>
            <person name="Barry K."/>
            <person name="Bills G."/>
            <person name="Bluhm B."/>
            <person name="Cannon C."/>
            <person name="Castanera R."/>
            <person name="Culley D."/>
            <person name="Daum C."/>
            <person name="Ezra D."/>
            <person name="Gonzalez J."/>
            <person name="Henrissat B."/>
            <person name="Kuo A."/>
            <person name="Liang C."/>
            <person name="Lipzen A."/>
            <person name="Lutzoni F."/>
            <person name="Magnuson J."/>
            <person name="Mondo S."/>
            <person name="Nolan M."/>
            <person name="Ohm R."/>
            <person name="Pangilinan J."/>
            <person name="Park H.-J."/>
            <person name="Ramirez L."/>
            <person name="Alfaro M."/>
            <person name="Sun H."/>
            <person name="Tritt A."/>
            <person name="Yoshinaga Y."/>
            <person name="Zwiers L.-H."/>
            <person name="Turgeon B."/>
            <person name="Goodwin S."/>
            <person name="Spatafora J."/>
            <person name="Crous P."/>
            <person name="Grigoriev I."/>
        </authorList>
    </citation>
    <scope>NUCLEOTIDE SEQUENCE</scope>
    <source>
        <strain evidence="6">CBS 119925</strain>
    </source>
</reference>
<accession>A0A6A6VB44</accession>
<dbReference type="OrthoDB" id="329835at2759"/>
<evidence type="ECO:0000256" key="2">
    <source>
        <dbReference type="ARBA" id="ARBA00022553"/>
    </source>
</evidence>
<evidence type="ECO:0000256" key="1">
    <source>
        <dbReference type="ARBA" id="ARBA00022450"/>
    </source>
</evidence>
<dbReference type="GO" id="GO:0006633">
    <property type="term" value="P:fatty acid biosynthetic process"/>
    <property type="evidence" value="ECO:0007669"/>
    <property type="project" value="TreeGrafter"/>
</dbReference>
<feature type="compositionally biased region" description="Polar residues" evidence="4">
    <location>
        <begin position="876"/>
        <end position="889"/>
    </location>
</feature>
<gene>
    <name evidence="6" type="ORF">M011DRAFT_458205</name>
</gene>
<dbReference type="Proteomes" id="UP000799440">
    <property type="component" value="Unassembled WGS sequence"/>
</dbReference>
<dbReference type="InterPro" id="IPR029063">
    <property type="entry name" value="SAM-dependent_MTases_sf"/>
</dbReference>